<proteinExistence type="predicted"/>
<reference evidence="1" key="1">
    <citation type="submission" date="2022-02" db="EMBL/GenBank/DDBJ databases">
        <authorList>
            <person name="King R."/>
        </authorList>
    </citation>
    <scope>NUCLEOTIDE SEQUENCE</scope>
</reference>
<protein>
    <submittedName>
        <fullName evidence="1">Uncharacterized protein</fullName>
    </submittedName>
</protein>
<gene>
    <name evidence="1" type="ORF">SPLIT_LOCUS7788</name>
</gene>
<name>A0A9P0I9B4_SPOLI</name>
<evidence type="ECO:0000313" key="1">
    <source>
        <dbReference type="EMBL" id="CAH1642432.1"/>
    </source>
</evidence>
<evidence type="ECO:0000313" key="2">
    <source>
        <dbReference type="Proteomes" id="UP001153321"/>
    </source>
</evidence>
<accession>A0A9P0I9B4</accession>
<keyword evidence="2" id="KW-1185">Reference proteome</keyword>
<dbReference type="AlphaFoldDB" id="A0A9P0I9B4"/>
<dbReference type="Proteomes" id="UP001153321">
    <property type="component" value="Chromosome 27"/>
</dbReference>
<sequence>MRASRTKHNTLACLYYLFKSWPDHDGPGGRGHVKCRVLLRVGRSDDGHHVVSIRLVYLGFAESEVSYNTSVSMPSKSIFITGTYAASTALKSLSHGSSSTSKRPAS</sequence>
<organism evidence="1 2">
    <name type="scientific">Spodoptera littoralis</name>
    <name type="common">Egyptian cotton leafworm</name>
    <dbReference type="NCBI Taxonomy" id="7109"/>
    <lineage>
        <taxon>Eukaryota</taxon>
        <taxon>Metazoa</taxon>
        <taxon>Ecdysozoa</taxon>
        <taxon>Arthropoda</taxon>
        <taxon>Hexapoda</taxon>
        <taxon>Insecta</taxon>
        <taxon>Pterygota</taxon>
        <taxon>Neoptera</taxon>
        <taxon>Endopterygota</taxon>
        <taxon>Lepidoptera</taxon>
        <taxon>Glossata</taxon>
        <taxon>Ditrysia</taxon>
        <taxon>Noctuoidea</taxon>
        <taxon>Noctuidae</taxon>
        <taxon>Amphipyrinae</taxon>
        <taxon>Spodoptera</taxon>
    </lineage>
</organism>
<dbReference type="EMBL" id="LR824558">
    <property type="protein sequence ID" value="CAH1642432.1"/>
    <property type="molecule type" value="Genomic_DNA"/>
</dbReference>